<proteinExistence type="predicted"/>
<name>A0A2S6GD54_9PSEU</name>
<evidence type="ECO:0000313" key="2">
    <source>
        <dbReference type="Proteomes" id="UP000239203"/>
    </source>
</evidence>
<organism evidence="1 2">
    <name type="scientific">Actinokineospora auranticolor</name>
    <dbReference type="NCBI Taxonomy" id="155976"/>
    <lineage>
        <taxon>Bacteria</taxon>
        <taxon>Bacillati</taxon>
        <taxon>Actinomycetota</taxon>
        <taxon>Actinomycetes</taxon>
        <taxon>Pseudonocardiales</taxon>
        <taxon>Pseudonocardiaceae</taxon>
        <taxon>Actinokineospora</taxon>
    </lineage>
</organism>
<gene>
    <name evidence="1" type="ORF">CLV40_13147</name>
</gene>
<sequence>MNQGPTRPRHEPDERRVTLVVSVDDPRAADDLGARIGAAIERSAGRTEERRVPLCEPEPEHSIQDLLAGRVTWDELTTCRKRPAHDEP</sequence>
<dbReference type="OrthoDB" id="3635114at2"/>
<dbReference type="RefSeq" id="WP_104482987.1">
    <property type="nucleotide sequence ID" value="NZ_CP154825.1"/>
</dbReference>
<accession>A0A2S6GD54</accession>
<evidence type="ECO:0000313" key="1">
    <source>
        <dbReference type="EMBL" id="PPK63178.1"/>
    </source>
</evidence>
<reference evidence="1 2" key="1">
    <citation type="submission" date="2018-02" db="EMBL/GenBank/DDBJ databases">
        <title>Genomic Encyclopedia of Archaeal and Bacterial Type Strains, Phase II (KMG-II): from individual species to whole genera.</title>
        <authorList>
            <person name="Goeker M."/>
        </authorList>
    </citation>
    <scope>NUCLEOTIDE SEQUENCE [LARGE SCALE GENOMIC DNA]</scope>
    <source>
        <strain evidence="1 2">YU 961-1</strain>
    </source>
</reference>
<protein>
    <submittedName>
        <fullName evidence="1">Uncharacterized protein</fullName>
    </submittedName>
</protein>
<dbReference type="EMBL" id="PTIX01000031">
    <property type="protein sequence ID" value="PPK63178.1"/>
    <property type="molecule type" value="Genomic_DNA"/>
</dbReference>
<dbReference type="AlphaFoldDB" id="A0A2S6GD54"/>
<keyword evidence="2" id="KW-1185">Reference proteome</keyword>
<dbReference type="Proteomes" id="UP000239203">
    <property type="component" value="Unassembled WGS sequence"/>
</dbReference>
<comment type="caution">
    <text evidence="1">The sequence shown here is derived from an EMBL/GenBank/DDBJ whole genome shotgun (WGS) entry which is preliminary data.</text>
</comment>